<evidence type="ECO:0000256" key="5">
    <source>
        <dbReference type="ARBA" id="ARBA00022692"/>
    </source>
</evidence>
<evidence type="ECO:0000256" key="3">
    <source>
        <dbReference type="ARBA" id="ARBA00022448"/>
    </source>
</evidence>
<sequence>RSYVNVSLNVPLLKGFGTEYNLDGMYSSLYELENARRTLYKQQVNIVLSTVTAIYDIIKNQQQARLLSGQLNGLENHLAVTESKEKTGLATAMDLYRAELRLKDIQNEITSLQEQHENHVDRLKELMAVPMQGDVTVTAPVDYKPIVIDPEQAVTVSLENRIEIEQAKRRVKELRRKMIIAKRNILPALDLNVDYERYADDKTFELTEDIWTLSLGSSTDFTRSNEKLAYARSKINRRKAQIDLKEEEQRIVKEVRSRINSMIKKEVLIADRISQEKQVVGKQELAASKFNHGLADNFDLLEAQTQSQQVKMALLADTVDYIVGTYQLRAALGTLIDARKAQ</sequence>
<dbReference type="Gene3D" id="1.20.1600.10">
    <property type="entry name" value="Outer membrane efflux proteins (OEP)"/>
    <property type="match status" value="1"/>
</dbReference>
<comment type="similarity">
    <text evidence="2">Belongs to the outer membrane factor (OMF) (TC 1.B.17) family.</text>
</comment>
<evidence type="ECO:0000313" key="9">
    <source>
        <dbReference type="EMBL" id="RWX50168.1"/>
    </source>
</evidence>
<dbReference type="GO" id="GO:0015288">
    <property type="term" value="F:porin activity"/>
    <property type="evidence" value="ECO:0007669"/>
    <property type="project" value="TreeGrafter"/>
</dbReference>
<gene>
    <name evidence="9" type="ORF">VU01_13732</name>
</gene>
<evidence type="ECO:0000256" key="7">
    <source>
        <dbReference type="ARBA" id="ARBA00023237"/>
    </source>
</evidence>
<feature type="coiled-coil region" evidence="8">
    <location>
        <begin position="95"/>
        <end position="129"/>
    </location>
</feature>
<evidence type="ECO:0000256" key="4">
    <source>
        <dbReference type="ARBA" id="ARBA00022452"/>
    </source>
</evidence>
<comment type="caution">
    <text evidence="9">The sequence shown here is derived from an EMBL/GenBank/DDBJ whole genome shotgun (WGS) entry which is preliminary data.</text>
</comment>
<dbReference type="AlphaFoldDB" id="A0A444JAQ4"/>
<evidence type="ECO:0000256" key="2">
    <source>
        <dbReference type="ARBA" id="ARBA00007613"/>
    </source>
</evidence>
<dbReference type="SUPFAM" id="SSF56954">
    <property type="entry name" value="Outer membrane efflux proteins (OEP)"/>
    <property type="match status" value="1"/>
</dbReference>
<keyword evidence="4" id="KW-1134">Transmembrane beta strand</keyword>
<dbReference type="InterPro" id="IPR051906">
    <property type="entry name" value="TolC-like"/>
</dbReference>
<protein>
    <submittedName>
        <fullName evidence="9">Outer membrane protein TolC</fullName>
    </submittedName>
</protein>
<dbReference type="Proteomes" id="UP000288892">
    <property type="component" value="Unassembled WGS sequence"/>
</dbReference>
<keyword evidence="5" id="KW-0812">Transmembrane</keyword>
<dbReference type="Pfam" id="PF02321">
    <property type="entry name" value="OEP"/>
    <property type="match status" value="1"/>
</dbReference>
<comment type="subcellular location">
    <subcellularLocation>
        <location evidence="1">Cell outer membrane</location>
    </subcellularLocation>
</comment>
<keyword evidence="6" id="KW-0472">Membrane</keyword>
<organism evidence="9 10">
    <name type="scientific">Candidatus Electrothrix marina</name>
    <dbReference type="NCBI Taxonomy" id="1859130"/>
    <lineage>
        <taxon>Bacteria</taxon>
        <taxon>Pseudomonadati</taxon>
        <taxon>Thermodesulfobacteriota</taxon>
        <taxon>Desulfobulbia</taxon>
        <taxon>Desulfobulbales</taxon>
        <taxon>Desulfobulbaceae</taxon>
        <taxon>Candidatus Electrothrix</taxon>
    </lineage>
</organism>
<name>A0A444JAQ4_9BACT</name>
<dbReference type="GO" id="GO:0015562">
    <property type="term" value="F:efflux transmembrane transporter activity"/>
    <property type="evidence" value="ECO:0007669"/>
    <property type="project" value="InterPro"/>
</dbReference>
<keyword evidence="10" id="KW-1185">Reference proteome</keyword>
<accession>A0A444JAQ4</accession>
<dbReference type="PANTHER" id="PTHR30026:SF20">
    <property type="entry name" value="OUTER MEMBRANE PROTEIN TOLC"/>
    <property type="match status" value="1"/>
</dbReference>
<keyword evidence="7" id="KW-0998">Cell outer membrane</keyword>
<keyword evidence="3" id="KW-0813">Transport</keyword>
<feature type="coiled-coil region" evidence="8">
    <location>
        <begin position="157"/>
        <end position="184"/>
    </location>
</feature>
<dbReference type="GO" id="GO:0009279">
    <property type="term" value="C:cell outer membrane"/>
    <property type="evidence" value="ECO:0007669"/>
    <property type="project" value="UniProtKB-SubCell"/>
</dbReference>
<dbReference type="PANTHER" id="PTHR30026">
    <property type="entry name" value="OUTER MEMBRANE PROTEIN TOLC"/>
    <property type="match status" value="1"/>
</dbReference>
<evidence type="ECO:0000313" key="10">
    <source>
        <dbReference type="Proteomes" id="UP000288892"/>
    </source>
</evidence>
<evidence type="ECO:0000256" key="1">
    <source>
        <dbReference type="ARBA" id="ARBA00004442"/>
    </source>
</evidence>
<evidence type="ECO:0000256" key="6">
    <source>
        <dbReference type="ARBA" id="ARBA00023136"/>
    </source>
</evidence>
<dbReference type="EMBL" id="MTKS01000373">
    <property type="protein sequence ID" value="RWX50168.1"/>
    <property type="molecule type" value="Genomic_DNA"/>
</dbReference>
<proteinExistence type="inferred from homology"/>
<dbReference type="InterPro" id="IPR003423">
    <property type="entry name" value="OMP_efflux"/>
</dbReference>
<evidence type="ECO:0000256" key="8">
    <source>
        <dbReference type="SAM" id="Coils"/>
    </source>
</evidence>
<dbReference type="GO" id="GO:1990281">
    <property type="term" value="C:efflux pump complex"/>
    <property type="evidence" value="ECO:0007669"/>
    <property type="project" value="TreeGrafter"/>
</dbReference>
<reference evidence="9 10" key="1">
    <citation type="submission" date="2017-01" db="EMBL/GenBank/DDBJ databases">
        <title>The cable genome- insights into the physiology and evolution of filamentous bacteria capable of sulfide oxidation via long distance electron transfer.</title>
        <authorList>
            <person name="Schreiber L."/>
            <person name="Bjerg J.T."/>
            <person name="Boggild A."/>
            <person name="Van De Vossenberg J."/>
            <person name="Meysman F."/>
            <person name="Nielsen L.P."/>
            <person name="Schramm A."/>
            <person name="Kjeldsen K.U."/>
        </authorList>
    </citation>
    <scope>NUCLEOTIDE SEQUENCE [LARGE SCALE GENOMIC DNA]</scope>
    <source>
        <strain evidence="9">A5</strain>
    </source>
</reference>
<keyword evidence="8" id="KW-0175">Coiled coil</keyword>
<feature type="non-terminal residue" evidence="9">
    <location>
        <position position="1"/>
    </location>
</feature>